<feature type="region of interest" description="Disordered" evidence="2">
    <location>
        <begin position="329"/>
        <end position="412"/>
    </location>
</feature>
<dbReference type="EMBL" id="JASPKY010000123">
    <property type="protein sequence ID" value="KAK9732049.1"/>
    <property type="molecule type" value="Genomic_DNA"/>
</dbReference>
<evidence type="ECO:0000313" key="3">
    <source>
        <dbReference type="EMBL" id="KAK9732049.1"/>
    </source>
</evidence>
<gene>
    <name evidence="3" type="ORF">QE152_g13212</name>
</gene>
<dbReference type="Gene3D" id="1.10.10.60">
    <property type="entry name" value="Homeodomain-like"/>
    <property type="match status" value="1"/>
</dbReference>
<dbReference type="InterPro" id="IPR009057">
    <property type="entry name" value="Homeodomain-like_sf"/>
</dbReference>
<dbReference type="GO" id="GO:0005634">
    <property type="term" value="C:nucleus"/>
    <property type="evidence" value="ECO:0007669"/>
    <property type="project" value="UniProtKB-SubCell"/>
</dbReference>
<sequence length="429" mass="48519">MSSRRKPGARSYKLYSERHLQLCLNDIQNKVLTHREASEKYKIPRSSIILKLKAIRNGKIRAPGRKCIFSSEDEAQFVTHATEMCNFGFPITIFDLRCIVKTYLDKKGVDIMQFNHNFPGRTWAINFLSQRLCSNIKRVRAAQVDKEKVSEAFKQFLNDKRKEIVVQGKAGPKKRLNVKPGKSISSEEVRSLPLPSTSGTKCGNSGIKKKCRKMKSRKETVSSESESADEIYETVESDESTGPFIEEEEHIEEKENESSALNKNLLSAAYVCTATTTDELPVLERLPTFVRPQIQQVDKEKVSEAFKQFLNDKRKEIVVQGKAAPKKRLNVKPGKSISSEEVRSLPLPSTSGTKCGNSGIKKKCRKMKSRKETVSSESESADEIYETVESDESTGPFIEEEEHIEEKENESSALNKNLLCDSYVLHDHS</sequence>
<accession>A0AAW1LAP3</accession>
<evidence type="ECO:0000256" key="1">
    <source>
        <dbReference type="ARBA" id="ARBA00004123"/>
    </source>
</evidence>
<feature type="compositionally biased region" description="Polar residues" evidence="2">
    <location>
        <begin position="194"/>
        <end position="203"/>
    </location>
</feature>
<feature type="compositionally biased region" description="Acidic residues" evidence="2">
    <location>
        <begin position="226"/>
        <end position="243"/>
    </location>
</feature>
<dbReference type="Proteomes" id="UP001458880">
    <property type="component" value="Unassembled WGS sequence"/>
</dbReference>
<feature type="compositionally biased region" description="Basic residues" evidence="2">
    <location>
        <begin position="207"/>
        <end position="216"/>
    </location>
</feature>
<keyword evidence="4" id="KW-1185">Reference proteome</keyword>
<feature type="compositionally biased region" description="Polar residues" evidence="2">
    <location>
        <begin position="347"/>
        <end position="356"/>
    </location>
</feature>
<proteinExistence type="predicted"/>
<organism evidence="3 4">
    <name type="scientific">Popillia japonica</name>
    <name type="common">Japanese beetle</name>
    <dbReference type="NCBI Taxonomy" id="7064"/>
    <lineage>
        <taxon>Eukaryota</taxon>
        <taxon>Metazoa</taxon>
        <taxon>Ecdysozoa</taxon>
        <taxon>Arthropoda</taxon>
        <taxon>Hexapoda</taxon>
        <taxon>Insecta</taxon>
        <taxon>Pterygota</taxon>
        <taxon>Neoptera</taxon>
        <taxon>Endopterygota</taxon>
        <taxon>Coleoptera</taxon>
        <taxon>Polyphaga</taxon>
        <taxon>Scarabaeiformia</taxon>
        <taxon>Scarabaeidae</taxon>
        <taxon>Rutelinae</taxon>
        <taxon>Popillia</taxon>
    </lineage>
</organism>
<feature type="compositionally biased region" description="Basic residues" evidence="2">
    <location>
        <begin position="360"/>
        <end position="369"/>
    </location>
</feature>
<protein>
    <submittedName>
        <fullName evidence="3">Uncharacterized protein</fullName>
    </submittedName>
</protein>
<evidence type="ECO:0000256" key="2">
    <source>
        <dbReference type="SAM" id="MobiDB-lite"/>
    </source>
</evidence>
<dbReference type="AlphaFoldDB" id="A0AAW1LAP3"/>
<evidence type="ECO:0000313" key="4">
    <source>
        <dbReference type="Proteomes" id="UP001458880"/>
    </source>
</evidence>
<comment type="subcellular location">
    <subcellularLocation>
        <location evidence="1">Nucleus</location>
    </subcellularLocation>
</comment>
<comment type="caution">
    <text evidence="3">The sequence shown here is derived from an EMBL/GenBank/DDBJ whole genome shotgun (WGS) entry which is preliminary data.</text>
</comment>
<feature type="compositionally biased region" description="Acidic residues" evidence="2">
    <location>
        <begin position="379"/>
        <end position="403"/>
    </location>
</feature>
<dbReference type="SUPFAM" id="SSF46689">
    <property type="entry name" value="Homeodomain-like"/>
    <property type="match status" value="1"/>
</dbReference>
<reference evidence="3 4" key="1">
    <citation type="journal article" date="2024" name="BMC Genomics">
        <title>De novo assembly and annotation of Popillia japonica's genome with initial clues to its potential as an invasive pest.</title>
        <authorList>
            <person name="Cucini C."/>
            <person name="Boschi S."/>
            <person name="Funari R."/>
            <person name="Cardaioli E."/>
            <person name="Iannotti N."/>
            <person name="Marturano G."/>
            <person name="Paoli F."/>
            <person name="Bruttini M."/>
            <person name="Carapelli A."/>
            <person name="Frati F."/>
            <person name="Nardi F."/>
        </authorList>
    </citation>
    <scope>NUCLEOTIDE SEQUENCE [LARGE SCALE GENOMIC DNA]</scope>
    <source>
        <strain evidence="3">DMR45628</strain>
    </source>
</reference>
<feature type="region of interest" description="Disordered" evidence="2">
    <location>
        <begin position="187"/>
        <end position="243"/>
    </location>
</feature>
<name>A0AAW1LAP3_POPJA</name>